<evidence type="ECO:0000313" key="3">
    <source>
        <dbReference type="EMBL" id="SNS30354.1"/>
    </source>
</evidence>
<dbReference type="RefSeq" id="WP_010488217.1">
    <property type="nucleotide sequence ID" value="NZ_FZOG01000002.1"/>
</dbReference>
<organism evidence="3 4">
    <name type="scientific">Pseudomonas segetis</name>
    <dbReference type="NCBI Taxonomy" id="298908"/>
    <lineage>
        <taxon>Bacteria</taxon>
        <taxon>Pseudomonadati</taxon>
        <taxon>Pseudomonadota</taxon>
        <taxon>Gammaproteobacteria</taxon>
        <taxon>Pseudomonadales</taxon>
        <taxon>Pseudomonadaceae</taxon>
        <taxon>Pseudomonas</taxon>
    </lineage>
</organism>
<protein>
    <submittedName>
        <fullName evidence="3">Putative tricarboxylic transport membrane protein</fullName>
    </submittedName>
</protein>
<dbReference type="Proteomes" id="UP000242915">
    <property type="component" value="Unassembled WGS sequence"/>
</dbReference>
<keyword evidence="1" id="KW-0812">Transmembrane</keyword>
<evidence type="ECO:0000256" key="1">
    <source>
        <dbReference type="SAM" id="Phobius"/>
    </source>
</evidence>
<feature type="transmembrane region" description="Helical" evidence="1">
    <location>
        <begin position="468"/>
        <end position="490"/>
    </location>
</feature>
<dbReference type="PANTHER" id="PTHR35342">
    <property type="entry name" value="TRICARBOXYLIC TRANSPORT PROTEIN"/>
    <property type="match status" value="1"/>
</dbReference>
<proteinExistence type="predicted"/>
<keyword evidence="1" id="KW-1133">Transmembrane helix</keyword>
<feature type="transmembrane region" description="Helical" evidence="1">
    <location>
        <begin position="107"/>
        <end position="133"/>
    </location>
</feature>
<dbReference type="AlphaFoldDB" id="A0A239DEU6"/>
<feature type="transmembrane region" description="Helical" evidence="1">
    <location>
        <begin position="59"/>
        <end position="80"/>
    </location>
</feature>
<feature type="transmembrane region" description="Helical" evidence="1">
    <location>
        <begin position="262"/>
        <end position="285"/>
    </location>
</feature>
<keyword evidence="4" id="KW-1185">Reference proteome</keyword>
<evidence type="ECO:0000259" key="2">
    <source>
        <dbReference type="Pfam" id="PF01970"/>
    </source>
</evidence>
<dbReference type="EMBL" id="FZOG01000002">
    <property type="protein sequence ID" value="SNS30354.1"/>
    <property type="molecule type" value="Genomic_DNA"/>
</dbReference>
<feature type="transmembrane region" description="Helical" evidence="1">
    <location>
        <begin position="325"/>
        <end position="346"/>
    </location>
</feature>
<feature type="transmembrane region" description="Helical" evidence="1">
    <location>
        <begin position="200"/>
        <end position="218"/>
    </location>
</feature>
<evidence type="ECO:0000313" key="4">
    <source>
        <dbReference type="Proteomes" id="UP000242915"/>
    </source>
</evidence>
<feature type="transmembrane region" description="Helical" evidence="1">
    <location>
        <begin position="145"/>
        <end position="162"/>
    </location>
</feature>
<dbReference type="PANTHER" id="PTHR35342:SF5">
    <property type="entry name" value="TRICARBOXYLIC TRANSPORT PROTEIN"/>
    <property type="match status" value="1"/>
</dbReference>
<reference evidence="4" key="1">
    <citation type="submission" date="2017-06" db="EMBL/GenBank/DDBJ databases">
        <authorList>
            <person name="Varghese N."/>
            <person name="Submissions S."/>
        </authorList>
    </citation>
    <scope>NUCLEOTIDE SEQUENCE [LARGE SCALE GENOMIC DNA]</scope>
    <source>
        <strain evidence="4">CIP 108523</strain>
    </source>
</reference>
<sequence length="506" mass="53163">MLDLLQQGFGAVFSIHIMLLMVIGVAVGIVFGAVPGLSATMAVALCLPLTFTMGPHAGLSLLVSLFIGATSGGLISAILLKIPGTPSSIATVFDGGPMMEKGEGVKALGVGIVFSFLGTIFSIIALMFLAPQLAKFALRFGPQEYFSIAVFSLTLIATLSAGSMVKGLFAGALGFAVSTVGIAPVEAIRRFTFDFAELNGGFAMLTVMIGMFAVAEIIKVAERGRRPVEAKAEPVSMKNIKGFGFSMREFREQVPNATRSGLIGLGVGILPGIGAGTSNLLAYIISKKRAKDPDSYGKGNMGGVVASETANNAGIGGAMLPLMTLGIPGDTVTAILLGGFLIHGIQPGPLLFITQGPLVYTIFAALLVSTVLMLFMEFYGLRIFIKLLEIPKHILLPIILVLCVVGAFGLSSRLFDVWSILVFGVLGYAFVKAGIPPAPFIIGFILGPMAETNLRRGLMMSDGNFGTFLTNPISATFLGLALAFVIWQLVSAIRPKKSMINEIIRT</sequence>
<feature type="transmembrane region" description="Helical" evidence="1">
    <location>
        <begin position="393"/>
        <end position="411"/>
    </location>
</feature>
<feature type="domain" description="DUF112" evidence="2">
    <location>
        <begin position="18"/>
        <end position="442"/>
    </location>
</feature>
<feature type="transmembrane region" description="Helical" evidence="1">
    <location>
        <begin position="417"/>
        <end position="447"/>
    </location>
</feature>
<accession>A0A239DEU6</accession>
<dbReference type="InterPro" id="IPR002823">
    <property type="entry name" value="DUF112_TM"/>
</dbReference>
<feature type="transmembrane region" description="Helical" evidence="1">
    <location>
        <begin position="15"/>
        <end position="47"/>
    </location>
</feature>
<feature type="transmembrane region" description="Helical" evidence="1">
    <location>
        <begin position="358"/>
        <end position="381"/>
    </location>
</feature>
<dbReference type="Pfam" id="PF01970">
    <property type="entry name" value="TctA"/>
    <property type="match status" value="1"/>
</dbReference>
<feature type="transmembrane region" description="Helical" evidence="1">
    <location>
        <begin position="168"/>
        <end position="188"/>
    </location>
</feature>
<keyword evidence="1" id="KW-0472">Membrane</keyword>
<gene>
    <name evidence="3" type="ORF">SAMN05216255_2203</name>
</gene>
<name>A0A239DEU6_9PSED</name>